<feature type="domain" description="UBA" evidence="2">
    <location>
        <begin position="842"/>
        <end position="882"/>
    </location>
</feature>
<feature type="region of interest" description="Disordered" evidence="1">
    <location>
        <begin position="265"/>
        <end position="307"/>
    </location>
</feature>
<feature type="compositionally biased region" description="Basic and acidic residues" evidence="1">
    <location>
        <begin position="2124"/>
        <end position="2144"/>
    </location>
</feature>
<feature type="region of interest" description="Disordered" evidence="1">
    <location>
        <begin position="602"/>
        <end position="681"/>
    </location>
</feature>
<dbReference type="VEuPathDB" id="CryptoDB:Vbra_13772"/>
<proteinExistence type="predicted"/>
<feature type="region of interest" description="Disordered" evidence="1">
    <location>
        <begin position="1587"/>
        <end position="1760"/>
    </location>
</feature>
<dbReference type="STRING" id="1169540.A0A0G4EWN0"/>
<feature type="region of interest" description="Disordered" evidence="1">
    <location>
        <begin position="193"/>
        <end position="247"/>
    </location>
</feature>
<feature type="compositionally biased region" description="Polar residues" evidence="1">
    <location>
        <begin position="2623"/>
        <end position="2642"/>
    </location>
</feature>
<feature type="compositionally biased region" description="Low complexity" evidence="1">
    <location>
        <begin position="613"/>
        <end position="623"/>
    </location>
</feature>
<feature type="compositionally biased region" description="Low complexity" evidence="1">
    <location>
        <begin position="1722"/>
        <end position="1739"/>
    </location>
</feature>
<feature type="compositionally biased region" description="Basic and acidic residues" evidence="1">
    <location>
        <begin position="636"/>
        <end position="662"/>
    </location>
</feature>
<feature type="region of interest" description="Disordered" evidence="1">
    <location>
        <begin position="1168"/>
        <end position="1208"/>
    </location>
</feature>
<dbReference type="InParanoid" id="A0A0G4EWN0"/>
<dbReference type="InterPro" id="IPR015425">
    <property type="entry name" value="FH2_Formin"/>
</dbReference>
<feature type="region of interest" description="Disordered" evidence="1">
    <location>
        <begin position="1"/>
        <end position="35"/>
    </location>
</feature>
<feature type="compositionally biased region" description="Low complexity" evidence="1">
    <location>
        <begin position="364"/>
        <end position="380"/>
    </location>
</feature>
<feature type="compositionally biased region" description="Basic residues" evidence="1">
    <location>
        <begin position="1045"/>
        <end position="1062"/>
    </location>
</feature>
<feature type="region of interest" description="Disordered" evidence="1">
    <location>
        <begin position="345"/>
        <end position="394"/>
    </location>
</feature>
<feature type="compositionally biased region" description="Basic and acidic residues" evidence="1">
    <location>
        <begin position="2327"/>
        <end position="2336"/>
    </location>
</feature>
<dbReference type="Proteomes" id="UP000041254">
    <property type="component" value="Unassembled WGS sequence"/>
</dbReference>
<dbReference type="OrthoDB" id="1668162at2759"/>
<feature type="compositionally biased region" description="Polar residues" evidence="1">
    <location>
        <begin position="2145"/>
        <end position="2156"/>
    </location>
</feature>
<feature type="compositionally biased region" description="Low complexity" evidence="1">
    <location>
        <begin position="1684"/>
        <end position="1699"/>
    </location>
</feature>
<feature type="region of interest" description="Disordered" evidence="1">
    <location>
        <begin position="751"/>
        <end position="825"/>
    </location>
</feature>
<feature type="compositionally biased region" description="Pro residues" evidence="1">
    <location>
        <begin position="2584"/>
        <end position="2605"/>
    </location>
</feature>
<dbReference type="InterPro" id="IPR042201">
    <property type="entry name" value="FH2_Formin_sf"/>
</dbReference>
<feature type="compositionally biased region" description="Polar residues" evidence="1">
    <location>
        <begin position="348"/>
        <end position="359"/>
    </location>
</feature>
<evidence type="ECO:0000259" key="3">
    <source>
        <dbReference type="PROSITE" id="PS51444"/>
    </source>
</evidence>
<dbReference type="PROSITE" id="PS51444">
    <property type="entry name" value="FH2"/>
    <property type="match status" value="1"/>
</dbReference>
<dbReference type="InterPro" id="IPR051425">
    <property type="entry name" value="Formin_Homology"/>
</dbReference>
<feature type="region of interest" description="Disordered" evidence="1">
    <location>
        <begin position="1325"/>
        <end position="1344"/>
    </location>
</feature>
<feature type="compositionally biased region" description="Basic and acidic residues" evidence="1">
    <location>
        <begin position="197"/>
        <end position="218"/>
    </location>
</feature>
<feature type="compositionally biased region" description="Basic and acidic residues" evidence="1">
    <location>
        <begin position="265"/>
        <end position="302"/>
    </location>
</feature>
<dbReference type="InterPro" id="IPR009060">
    <property type="entry name" value="UBA-like_sf"/>
</dbReference>
<keyword evidence="5" id="KW-1185">Reference proteome</keyword>
<reference evidence="4 5" key="1">
    <citation type="submission" date="2014-11" db="EMBL/GenBank/DDBJ databases">
        <authorList>
            <person name="Zhu J."/>
            <person name="Qi W."/>
            <person name="Song R."/>
        </authorList>
    </citation>
    <scope>NUCLEOTIDE SEQUENCE [LARGE SCALE GENOMIC DNA]</scope>
</reference>
<dbReference type="OMA" id="CHEYNEG"/>
<feature type="region of interest" description="Disordered" evidence="1">
    <location>
        <begin position="406"/>
        <end position="489"/>
    </location>
</feature>
<dbReference type="SUPFAM" id="SSF101447">
    <property type="entry name" value="Formin homology 2 domain (FH2 domain)"/>
    <property type="match status" value="2"/>
</dbReference>
<feature type="compositionally biased region" description="Basic and acidic residues" evidence="1">
    <location>
        <begin position="554"/>
        <end position="572"/>
    </location>
</feature>
<feature type="compositionally biased region" description="Gly residues" evidence="1">
    <location>
        <begin position="986"/>
        <end position="1001"/>
    </location>
</feature>
<evidence type="ECO:0000256" key="1">
    <source>
        <dbReference type="SAM" id="MobiDB-lite"/>
    </source>
</evidence>
<feature type="region of interest" description="Disordered" evidence="1">
    <location>
        <begin position="552"/>
        <end position="572"/>
    </location>
</feature>
<organism evidence="4 5">
    <name type="scientific">Vitrella brassicaformis (strain CCMP3155)</name>
    <dbReference type="NCBI Taxonomy" id="1169540"/>
    <lineage>
        <taxon>Eukaryota</taxon>
        <taxon>Sar</taxon>
        <taxon>Alveolata</taxon>
        <taxon>Colpodellida</taxon>
        <taxon>Vitrellaceae</taxon>
        <taxon>Vitrella</taxon>
    </lineage>
</organism>
<dbReference type="Gene3D" id="3.90.190.10">
    <property type="entry name" value="Protein tyrosine phosphatase superfamily"/>
    <property type="match status" value="1"/>
</dbReference>
<evidence type="ECO:0000313" key="4">
    <source>
        <dbReference type="EMBL" id="CEM02766.1"/>
    </source>
</evidence>
<dbReference type="InterPro" id="IPR015940">
    <property type="entry name" value="UBA"/>
</dbReference>
<dbReference type="PANTHER" id="PTHR45725:SF1">
    <property type="entry name" value="DISHEVELLED ASSOCIATED ACTIVATOR OF MORPHOGENESIS, ISOFORM D"/>
    <property type="match status" value="1"/>
</dbReference>
<feature type="compositionally biased region" description="Low complexity" evidence="1">
    <location>
        <begin position="2302"/>
        <end position="2323"/>
    </location>
</feature>
<accession>A0A0G4EWN0</accession>
<dbReference type="PANTHER" id="PTHR45725">
    <property type="entry name" value="FORMIN HOMOLOGY 2 FAMILY MEMBER"/>
    <property type="match status" value="1"/>
</dbReference>
<feature type="region of interest" description="Disordered" evidence="1">
    <location>
        <begin position="2423"/>
        <end position="2650"/>
    </location>
</feature>
<feature type="region of interest" description="Disordered" evidence="1">
    <location>
        <begin position="935"/>
        <end position="954"/>
    </location>
</feature>
<feature type="compositionally biased region" description="Low complexity" evidence="1">
    <location>
        <begin position="965"/>
        <end position="979"/>
    </location>
</feature>
<dbReference type="Pfam" id="PF02181">
    <property type="entry name" value="FH2"/>
    <property type="match status" value="1"/>
</dbReference>
<feature type="compositionally biased region" description="Basic and acidic residues" evidence="1">
    <location>
        <begin position="7"/>
        <end position="19"/>
    </location>
</feature>
<sequence length="2650" mass="281579">MFGSRKSPRDDRHSSRAYEDQPSPLPSPSQSVVSPPPVPLHVAQIASRVWVCRSPYEFHTSPFKPLNNVEQLKGFLDGLGSYYVVWNLHKADDLGRLLMFRSSFREQILSYPMPVWFFTPPPLTELVSLCSSMLYWMQLEPKDHIAVLHFENATDGVLLALACLMLTLHPRATPAEVVQTIRETSLLLSDAANGHQLSDHRPSSRRSPDSRHASDRSEGSASGGEGGVRSSAAGSRRPEVIPCPPLRQWPSATRRYLTYFKHVLDKDPRPLRPPDDHDHDGRGPEGSPSHDAHQQQHHEDHPHRHVHAAVQAKPLMLKSIMLRNFPAPPEDLVVEVYHLRATGPVRSADSSTACSTPPSLITLKSPAMSPSPSSVKSVAPSQPPARRSSGGSSMFQGFTGFLGFGGGSSVSKATPTKKTRRGSADGQGRRRGSGERYDPYPPFPLAAKSPPRAHTSSPAPYAKYGRDAKKGRHRKDDTESEDEEHVPIGVREDEPTWDFEACPYIGEPDFRIMTSQTIPAPQGNKRAGPPSQVCAWNPQREDTALVFLDLTHAGGRDDESRQGGPREGEKRMQWEIRGDVVVTVRLRQPAAYLKRKRELKERLRRERDHEEGSSAPSLSPPRSSVRRSDSTPPAHMDVEGDKESSGGEESEGFRTEAEGPDSKRRKVTSTKDRGDRTSLDMPGGILAAYAFHTGFLHPGVHDMVEVKRPDMDIDIGIDQHLFGDTDKDGDPELAAALEPSMSLIFLHQHAAHKVSPGPADQTMQEEREGPEASVPTTPRDISRPITPRDTAGRPSGGRKEMSLSPSPRLPTVEVRRDDRASRKRVRRPVADAREFVGRHMLSADEGILKDLMEMGCRREDAEVALKICRNELVPALNFVALHFGPPDTVGSRSQVQRLFSSPPPAFIAPNGKPVGRLFGTAPGFLQQDVPLEYGSAPTHRSLAPSEEVTTQGLARRSHGALLEGSISRSDSPVSLSSRSATSGPPDHGGCGSGVMSDGGGSWSRHDTGSLEGPIFGPAHYHPRQRPSPIAPAPSRPALAGVRGPSHAHHHHHHQRAQRHQHQRPLPSERPGGVRLLPTGAFPEPVVGASNGFLGPIGEIGEGEGVFSITEGTGDAGVGDMHGSGPAMDWSEVEMAADDRGKERGERGVEVMEPVPELVPLNVDQQDAAAARPSGTEVPKKWMRPAPAAAAPAGPTPSSPTPTHSDGISFASVESTDTTVSATTGPTHPARPIVPVWRRQEGRQVEGTPQVPWPPRLPSLAIQPSGSMITFPDESMHDAASPSRQGSRAIAEMSEAFRSGVSATAKAPSYAVSFPQPPGDGNFSSAVVPGGGAGGSPSAGSGSPSGWHSLSFLARQLESRADSTWEHLRLSVSGEHPSIAGAVERFSDESASFLTSSSAPLTVSSGLAQQSAVHRLDTPTNMPLVHPFTPPAIVHVSPNILHAQHLLFGSPAALAGVVSSHADSMQGMAVTQMPPSSISGAMVEETSLAPPATSEGVGAAIAPPFTSIDSRLRSTSDEGVVREGRVAPLPSPLDGKAEEVLPSGFVKGVVNRIEKHLPPGAAGSAAGSPPIQAAKPEMAEMAIQAGPSGLDGVEEEPPADGVAEGTSRPPSRKASVSGATAGPVRPSAPSLPPPPRPRSEAAGTSTSTDVQTEGGEAESVDVAAKAVKPPVGKGVPPRPPPGKAPPSGAGPARPPVAKGTPPRPPPGKDGKAAPPKPPPSGKGPPLKGKGPPLVKGKGPPITKAKDASGKGGPAAKPPLGRKIHWKELGDAKLHGTIFSEFKEDKIVANPAVTSLLVDTKTIARVFMQQAKEGAKKPEAKEKKVEQKKAVLDSKRAQNVGIICARLTLPTSVVAEKLKWLDGDDLSSEELEKVEQILPTDEERPLLIAVKGEEAQLREIERHVLPFCFVPRVHPRVAVLRFALALPVVEMDVYKDLVTLRDASHQVRSSMSLRRVLQLVLLWGNWINYGSFQLHTRGFTLNSLLKLSDFKTAVDPSLSALHFIVYNMIARAPELAELPSEMPLVPVAARVSTEILQEGVDSVKKGVAILDEELKDENIKEYAVDDGDRGGGKADGDDKKEGKTVAEKEGKKEEPTQGSTEGEDKEGGRSKPAADETEGSIPAADVGKKDGQEGTSKDEPGVEDGNKTSSPPQEQPTDATAAKESAAEAKRGNGAASESKMEERRPAALTIPPLPSSKPTDTKQETTKDTKQEPSDGQAGPFIHLTLTRPLSTGNLRRLGKSAHSQSPSSRRSSKSSPLGLADVSPKELHSTLFLKDDVIDELKRGGNNKESTQEDKNEPAGPSSGPAEGERASSAASAASPSPSDMTAARREDKEKGSVAGSGGESSPLSGKRAQPAAKLRALRAQADELHQKMTESFGEVQKTVGELTRFLGEEPHPKHMEAIFGTLDTFLKAFTKITREIKATPKKFAPLLGDSPSPSEIAKRPAHATETAGASAPKRPPPTRRPPARPPSRPPGARPPARPPTVEPSPDDQVEVPTEVPVASPATMRPPSARPPAMPPARPPNARPPGRPPGRPPSAPPSQPPSQPEEQSSSSPSESVAAPTPSSDNQSPLPKRPTVARPPGARPPGRPPGAARPPSAAPSAPPVQRDVSIPSSEGEGSGTARQLSSSSVGGGSAKTSPRGSDPFIIE</sequence>
<dbReference type="SUPFAM" id="SSF46934">
    <property type="entry name" value="UBA-like"/>
    <property type="match status" value="1"/>
</dbReference>
<feature type="compositionally biased region" description="Basic and acidic residues" evidence="1">
    <location>
        <begin position="669"/>
        <end position="678"/>
    </location>
</feature>
<feature type="compositionally biased region" description="Basic and acidic residues" evidence="1">
    <location>
        <begin position="2198"/>
        <end position="2212"/>
    </location>
</feature>
<feature type="domain" description="FH2" evidence="3">
    <location>
        <begin position="1749"/>
        <end position="2138"/>
    </location>
</feature>
<feature type="compositionally biased region" description="Pro residues" evidence="1">
    <location>
        <begin position="2458"/>
        <end position="2487"/>
    </location>
</feature>
<gene>
    <name evidence="4" type="ORF">Vbra_13772</name>
</gene>
<dbReference type="PROSITE" id="PS50030">
    <property type="entry name" value="UBA"/>
    <property type="match status" value="1"/>
</dbReference>
<feature type="compositionally biased region" description="Low complexity" evidence="1">
    <location>
        <begin position="2548"/>
        <end position="2567"/>
    </location>
</feature>
<feature type="compositionally biased region" description="Pro residues" evidence="1">
    <location>
        <begin position="2512"/>
        <end position="2547"/>
    </location>
</feature>
<feature type="compositionally biased region" description="Basic and acidic residues" evidence="1">
    <location>
        <begin position="2263"/>
        <end position="2283"/>
    </location>
</feature>
<protein>
    <recommendedName>
        <fullName evidence="6">FH2 domain-containing protein</fullName>
    </recommendedName>
</protein>
<feature type="compositionally biased region" description="Basic and acidic residues" evidence="1">
    <location>
        <begin position="2103"/>
        <end position="2112"/>
    </location>
</feature>
<evidence type="ECO:0008006" key="6">
    <source>
        <dbReference type="Google" id="ProtNLM"/>
    </source>
</evidence>
<dbReference type="SMART" id="SM00498">
    <property type="entry name" value="FH2"/>
    <property type="match status" value="1"/>
</dbReference>
<feature type="compositionally biased region" description="Basic and acidic residues" evidence="1">
    <location>
        <begin position="2059"/>
        <end position="2093"/>
    </location>
</feature>
<dbReference type="InterPro" id="IPR029021">
    <property type="entry name" value="Prot-tyrosine_phosphatase-like"/>
</dbReference>
<dbReference type="EMBL" id="CDMY01000335">
    <property type="protein sequence ID" value="CEM02766.1"/>
    <property type="molecule type" value="Genomic_DNA"/>
</dbReference>
<feature type="compositionally biased region" description="Low complexity" evidence="1">
    <location>
        <begin position="1661"/>
        <end position="1674"/>
    </location>
</feature>
<feature type="compositionally biased region" description="Basic and acidic residues" evidence="1">
    <location>
        <begin position="602"/>
        <end position="612"/>
    </location>
</feature>
<feature type="compositionally biased region" description="Low complexity" evidence="1">
    <location>
        <begin position="2240"/>
        <end position="2256"/>
    </location>
</feature>
<feature type="region of interest" description="Disordered" evidence="1">
    <location>
        <begin position="2059"/>
        <end position="2364"/>
    </location>
</feature>
<dbReference type="Gene3D" id="1.20.58.2220">
    <property type="entry name" value="Formin, FH2 domain"/>
    <property type="match status" value="2"/>
</dbReference>
<evidence type="ECO:0000259" key="2">
    <source>
        <dbReference type="PROSITE" id="PS50030"/>
    </source>
</evidence>
<evidence type="ECO:0000313" key="5">
    <source>
        <dbReference type="Proteomes" id="UP000041254"/>
    </source>
</evidence>
<feature type="region of interest" description="Disordered" evidence="1">
    <location>
        <begin position="960"/>
        <end position="1074"/>
    </location>
</feature>
<name>A0A0G4EWN0_VITBC</name>